<protein>
    <submittedName>
        <fullName evidence="1">Uncharacterized protein</fullName>
    </submittedName>
</protein>
<dbReference type="AlphaFoldDB" id="A0AAD6RSD8"/>
<evidence type="ECO:0000313" key="2">
    <source>
        <dbReference type="Proteomes" id="UP001164929"/>
    </source>
</evidence>
<sequence>MFTRMTTMTNSLYDLSRNNMNSNIVSKTLRSLLKTCDVKVMAIQKANDLTKLPLE</sequence>
<name>A0AAD6RSD8_9ROSI</name>
<comment type="caution">
    <text evidence="1">The sequence shown here is derived from an EMBL/GenBank/DDBJ whole genome shotgun (WGS) entry which is preliminary data.</text>
</comment>
<evidence type="ECO:0000313" key="1">
    <source>
        <dbReference type="EMBL" id="KAJ7014278.1"/>
    </source>
</evidence>
<dbReference type="EMBL" id="JAQIZT010000001">
    <property type="protein sequence ID" value="KAJ7014278.1"/>
    <property type="molecule type" value="Genomic_DNA"/>
</dbReference>
<organism evidence="1 2">
    <name type="scientific">Populus alba x Populus x berolinensis</name>
    <dbReference type="NCBI Taxonomy" id="444605"/>
    <lineage>
        <taxon>Eukaryota</taxon>
        <taxon>Viridiplantae</taxon>
        <taxon>Streptophyta</taxon>
        <taxon>Embryophyta</taxon>
        <taxon>Tracheophyta</taxon>
        <taxon>Spermatophyta</taxon>
        <taxon>Magnoliopsida</taxon>
        <taxon>eudicotyledons</taxon>
        <taxon>Gunneridae</taxon>
        <taxon>Pentapetalae</taxon>
        <taxon>rosids</taxon>
        <taxon>fabids</taxon>
        <taxon>Malpighiales</taxon>
        <taxon>Salicaceae</taxon>
        <taxon>Saliceae</taxon>
        <taxon>Populus</taxon>
    </lineage>
</organism>
<reference evidence="1 2" key="1">
    <citation type="journal article" date="2023" name="Mol. Ecol. Resour.">
        <title>Chromosome-level genome assembly of a triploid poplar Populus alba 'Berolinensis'.</title>
        <authorList>
            <person name="Chen S."/>
            <person name="Yu Y."/>
            <person name="Wang X."/>
            <person name="Wang S."/>
            <person name="Zhang T."/>
            <person name="Zhou Y."/>
            <person name="He R."/>
            <person name="Meng N."/>
            <person name="Wang Y."/>
            <person name="Liu W."/>
            <person name="Liu Z."/>
            <person name="Liu J."/>
            <person name="Guo Q."/>
            <person name="Huang H."/>
            <person name="Sederoff R.R."/>
            <person name="Wang G."/>
            <person name="Qu G."/>
            <person name="Chen S."/>
        </authorList>
    </citation>
    <scope>NUCLEOTIDE SEQUENCE [LARGE SCALE GENOMIC DNA]</scope>
    <source>
        <strain evidence="1">SC-2020</strain>
    </source>
</reference>
<keyword evidence="2" id="KW-1185">Reference proteome</keyword>
<proteinExistence type="predicted"/>
<accession>A0AAD6RSD8</accession>
<gene>
    <name evidence="1" type="ORF">NC653_003782</name>
</gene>
<dbReference type="Proteomes" id="UP001164929">
    <property type="component" value="Chromosome 1"/>
</dbReference>